<accession>A0A8D8PXS8</accession>
<dbReference type="GO" id="GO:0003677">
    <property type="term" value="F:DNA binding"/>
    <property type="evidence" value="ECO:0007669"/>
    <property type="project" value="UniProtKB-KW"/>
</dbReference>
<keyword evidence="1" id="KW-0238">DNA-binding</keyword>
<protein>
    <recommendedName>
        <fullName evidence="4">Tyr recombinase domain-containing protein</fullName>
    </recommendedName>
</protein>
<evidence type="ECO:0000256" key="3">
    <source>
        <dbReference type="SAM" id="MobiDB-lite"/>
    </source>
</evidence>
<dbReference type="PANTHER" id="PTHR35617">
    <property type="entry name" value="PHAGE_INTEGRASE DOMAIN-CONTAINING PROTEIN"/>
    <property type="match status" value="1"/>
</dbReference>
<evidence type="ECO:0000256" key="2">
    <source>
        <dbReference type="ARBA" id="ARBA00023172"/>
    </source>
</evidence>
<dbReference type="AlphaFoldDB" id="A0A8D8PXS8"/>
<feature type="domain" description="Tyr recombinase" evidence="4">
    <location>
        <begin position="714"/>
        <end position="923"/>
    </location>
</feature>
<evidence type="ECO:0000256" key="1">
    <source>
        <dbReference type="ARBA" id="ARBA00023125"/>
    </source>
</evidence>
<dbReference type="EMBL" id="HBUF01040776">
    <property type="protein sequence ID" value="CAG6618042.1"/>
    <property type="molecule type" value="Transcribed_RNA"/>
</dbReference>
<feature type="compositionally biased region" description="Low complexity" evidence="3">
    <location>
        <begin position="184"/>
        <end position="200"/>
    </location>
</feature>
<dbReference type="EMBL" id="HBUF01040775">
    <property type="protein sequence ID" value="CAG6618039.1"/>
    <property type="molecule type" value="Transcribed_RNA"/>
</dbReference>
<feature type="region of interest" description="Disordered" evidence="3">
    <location>
        <begin position="182"/>
        <end position="204"/>
    </location>
</feature>
<reference evidence="5" key="1">
    <citation type="submission" date="2021-05" db="EMBL/GenBank/DDBJ databases">
        <authorList>
            <person name="Alioto T."/>
            <person name="Alioto T."/>
            <person name="Gomez Garrido J."/>
        </authorList>
    </citation>
    <scope>NUCLEOTIDE SEQUENCE</scope>
</reference>
<feature type="region of interest" description="Disordered" evidence="3">
    <location>
        <begin position="567"/>
        <end position="596"/>
    </location>
</feature>
<dbReference type="GO" id="GO:0015074">
    <property type="term" value="P:DNA integration"/>
    <property type="evidence" value="ECO:0007669"/>
    <property type="project" value="InterPro"/>
</dbReference>
<dbReference type="Gene3D" id="1.10.150.130">
    <property type="match status" value="1"/>
</dbReference>
<feature type="compositionally biased region" description="Basic and acidic residues" evidence="3">
    <location>
        <begin position="425"/>
        <end position="440"/>
    </location>
</feature>
<dbReference type="InterPro" id="IPR013762">
    <property type="entry name" value="Integrase-like_cat_sf"/>
</dbReference>
<dbReference type="PROSITE" id="PS51898">
    <property type="entry name" value="TYR_RECOMBINASE"/>
    <property type="match status" value="1"/>
</dbReference>
<dbReference type="SUPFAM" id="SSF56349">
    <property type="entry name" value="DNA breaking-rejoining enzymes"/>
    <property type="match status" value="1"/>
</dbReference>
<feature type="region of interest" description="Disordered" evidence="3">
    <location>
        <begin position="410"/>
        <end position="440"/>
    </location>
</feature>
<proteinExistence type="predicted"/>
<feature type="region of interest" description="Disordered" evidence="3">
    <location>
        <begin position="526"/>
        <end position="548"/>
    </location>
</feature>
<name>A0A8D8PXS8_9HEMI</name>
<dbReference type="InterPro" id="IPR011010">
    <property type="entry name" value="DNA_brk_join_enz"/>
</dbReference>
<evidence type="ECO:0000313" key="5">
    <source>
        <dbReference type="EMBL" id="CAG6618039.1"/>
    </source>
</evidence>
<sequence length="930" mass="99509">MGTAGCSSSALQHHSGLLHTLHEVSSAPKSSPPLPSSPDYCSVPGNGCSYSVPSLPVYNFRSVGSHGVCLSHVLSSERGRLCPPYLQPQAVKRVSFHQKIQIDKPSENSKFSSKGRFPGKSRPITSLLSRACGSKASSVPVSRVQECRLPLDMFTVWPRHCSPGFRPTVKLGSVAIKSTRDSMLSLPRRLPPSSSRSGGSSVPGQNCLRSLGVVGLASELQEVATASSSESFLPRDCMGYTSLSDLSPRAEGVRPFIASSTHIGSPSLVPQVSPNYPGSVELCKLRGSVGPSTSEENSAGISYPSSAISSSRALDLPAGDFRVSVVEPESEKLCSSSSPYSASIHVDGCVRRGLGCRGCRPLCAGSLVCASTQVAYQPKGIGHSASGYIVQSGSSCKSFCGSAVGQQNGHSVYSEPGRSPFPSSSERDRESASADFRTEHSPYSVLHPRASEFCGRQSFSELLNPRMASPDLGDRSGIPSLGDSRDRLIRIPSIQSCPTLCVTRSLGSSCRIRGRLLQGVELQSSLGVSPASSDSTGPAAPESFLGGSIPYRGSPLGESLLESRSEVEGHCSPLGSSRSPISSDRPFNSAAPSSSRRLSLGDLANTGWLVHVEGWSEDDKRILSSAWRPSTRATYQKPWSRWVSWAHANHVDPCNPQPRQLALFLAFLFHSEKLAPKSILLHKSVVSTLSNPDHSLSLSSHPIVTKMIKGISASRPPKVTRAIWDVSTLLEWAESHLPSVSSFFEVSRHLALLLLLASGRRVHDLTLLQFDAEHLQRSDESIVFWPKFGSKTDSASFVQSGWQFKVSGSPLAWDLSHWLDLFLDLRSSRCGSVVLDSLFISSRGRVCPASRAVIAGWVATALSAAGIPFSPGSIRSAVSSSFARADLPLDVILSRGNWRVSDTFIRHYYRPLVAPSVPCSSVGSSFQAIV</sequence>
<dbReference type="PANTHER" id="PTHR35617:SF3">
    <property type="entry name" value="CORE-BINDING (CB) DOMAIN-CONTAINING PROTEIN"/>
    <property type="match status" value="1"/>
</dbReference>
<feature type="compositionally biased region" description="Low complexity" evidence="3">
    <location>
        <begin position="572"/>
        <end position="596"/>
    </location>
</feature>
<dbReference type="GO" id="GO:0006310">
    <property type="term" value="P:DNA recombination"/>
    <property type="evidence" value="ECO:0007669"/>
    <property type="project" value="UniProtKB-KW"/>
</dbReference>
<feature type="compositionally biased region" description="Polar residues" evidence="3">
    <location>
        <begin position="526"/>
        <end position="536"/>
    </location>
</feature>
<evidence type="ECO:0000259" key="4">
    <source>
        <dbReference type="PROSITE" id="PS51898"/>
    </source>
</evidence>
<dbReference type="InterPro" id="IPR010998">
    <property type="entry name" value="Integrase_recombinase_N"/>
</dbReference>
<dbReference type="Gene3D" id="1.10.443.10">
    <property type="entry name" value="Intergrase catalytic core"/>
    <property type="match status" value="1"/>
</dbReference>
<organism evidence="5">
    <name type="scientific">Cacopsylla melanoneura</name>
    <dbReference type="NCBI Taxonomy" id="428564"/>
    <lineage>
        <taxon>Eukaryota</taxon>
        <taxon>Metazoa</taxon>
        <taxon>Ecdysozoa</taxon>
        <taxon>Arthropoda</taxon>
        <taxon>Hexapoda</taxon>
        <taxon>Insecta</taxon>
        <taxon>Pterygota</taxon>
        <taxon>Neoptera</taxon>
        <taxon>Paraneoptera</taxon>
        <taxon>Hemiptera</taxon>
        <taxon>Sternorrhyncha</taxon>
        <taxon>Psylloidea</taxon>
        <taxon>Psyllidae</taxon>
        <taxon>Psyllinae</taxon>
        <taxon>Cacopsylla</taxon>
    </lineage>
</organism>
<dbReference type="InterPro" id="IPR002104">
    <property type="entry name" value="Integrase_catalytic"/>
</dbReference>
<keyword evidence="2" id="KW-0233">DNA recombination</keyword>